<dbReference type="EMBL" id="DYWT01000278">
    <property type="protein sequence ID" value="HJF33779.1"/>
    <property type="molecule type" value="Genomic_DNA"/>
</dbReference>
<dbReference type="InterPro" id="IPR000515">
    <property type="entry name" value="MetI-like"/>
</dbReference>
<keyword evidence="6 7" id="KW-0472">Membrane</keyword>
<dbReference type="InterPro" id="IPR051393">
    <property type="entry name" value="ABC_transporter_permease"/>
</dbReference>
<sequence length="293" mass="32924">MKSKERTAFILFCILPTLAIFSIFIVYPVTQVFIKSMYSSSGFGGNEEFIGLANFVELFQDDIFLQSLKNTGFLMLVVPAITLFLSLVFASILSFGELREKHLYRTIFFFPSILSFVVIGILWAFIYHPNMGIINEVLNWMGLDQFALTWLGSKDTVLWAIALVMVWQAVGYYMVMYLAGMDGVPRELYEAASLDGANAIQQFFKITVPMLWEIIRITIIFSINGVLNISFVIVIVMTAGGPNNASQVALTYMYKQAFVNANFGYAMAIAVIVFSVSLVLSFISNKLTEREAH</sequence>
<name>A0A921KFZ6_SPOPS</name>
<gene>
    <name evidence="9" type="ORF">K8V56_18590</name>
</gene>
<proteinExistence type="inferred from homology"/>
<comment type="similarity">
    <text evidence="7">Belongs to the binding-protein-dependent transport system permease family.</text>
</comment>
<dbReference type="PANTHER" id="PTHR30193">
    <property type="entry name" value="ABC TRANSPORTER PERMEASE PROTEIN"/>
    <property type="match status" value="1"/>
</dbReference>
<keyword evidence="3" id="KW-1003">Cell membrane</keyword>
<dbReference type="GO" id="GO:0005886">
    <property type="term" value="C:plasma membrane"/>
    <property type="evidence" value="ECO:0007669"/>
    <property type="project" value="UniProtKB-SubCell"/>
</dbReference>
<evidence type="ECO:0000256" key="2">
    <source>
        <dbReference type="ARBA" id="ARBA00022448"/>
    </source>
</evidence>
<evidence type="ECO:0000256" key="6">
    <source>
        <dbReference type="ARBA" id="ARBA00023136"/>
    </source>
</evidence>
<dbReference type="InterPro" id="IPR035906">
    <property type="entry name" value="MetI-like_sf"/>
</dbReference>
<dbReference type="PANTHER" id="PTHR30193:SF37">
    <property type="entry name" value="INNER MEMBRANE ABC TRANSPORTER PERMEASE PROTEIN YCJO"/>
    <property type="match status" value="1"/>
</dbReference>
<evidence type="ECO:0000313" key="10">
    <source>
        <dbReference type="Proteomes" id="UP000698173"/>
    </source>
</evidence>
<organism evidence="9 10">
    <name type="scientific">Sporosarcina psychrophila</name>
    <name type="common">Bacillus psychrophilus</name>
    <dbReference type="NCBI Taxonomy" id="1476"/>
    <lineage>
        <taxon>Bacteria</taxon>
        <taxon>Bacillati</taxon>
        <taxon>Bacillota</taxon>
        <taxon>Bacilli</taxon>
        <taxon>Bacillales</taxon>
        <taxon>Caryophanaceae</taxon>
        <taxon>Sporosarcina</taxon>
    </lineage>
</organism>
<comment type="caution">
    <text evidence="9">The sequence shown here is derived from an EMBL/GenBank/DDBJ whole genome shotgun (WGS) entry which is preliminary data.</text>
</comment>
<evidence type="ECO:0000256" key="4">
    <source>
        <dbReference type="ARBA" id="ARBA00022692"/>
    </source>
</evidence>
<dbReference type="Gene3D" id="1.10.3720.10">
    <property type="entry name" value="MetI-like"/>
    <property type="match status" value="1"/>
</dbReference>
<evidence type="ECO:0000313" key="9">
    <source>
        <dbReference type="EMBL" id="HJF33779.1"/>
    </source>
</evidence>
<accession>A0A921KFZ6</accession>
<feature type="domain" description="ABC transmembrane type-1" evidence="8">
    <location>
        <begin position="68"/>
        <end position="284"/>
    </location>
</feature>
<feature type="transmembrane region" description="Helical" evidence="7">
    <location>
        <begin position="7"/>
        <end position="29"/>
    </location>
</feature>
<evidence type="ECO:0000256" key="7">
    <source>
        <dbReference type="RuleBase" id="RU363032"/>
    </source>
</evidence>
<dbReference type="SUPFAM" id="SSF161098">
    <property type="entry name" value="MetI-like"/>
    <property type="match status" value="1"/>
</dbReference>
<dbReference type="GO" id="GO:0055085">
    <property type="term" value="P:transmembrane transport"/>
    <property type="evidence" value="ECO:0007669"/>
    <property type="project" value="InterPro"/>
</dbReference>
<protein>
    <submittedName>
        <fullName evidence="9">Sugar ABC transporter permease</fullName>
    </submittedName>
</protein>
<keyword evidence="4 7" id="KW-0812">Transmembrane</keyword>
<feature type="transmembrane region" description="Helical" evidence="7">
    <location>
        <begin position="107"/>
        <end position="126"/>
    </location>
</feature>
<evidence type="ECO:0000256" key="1">
    <source>
        <dbReference type="ARBA" id="ARBA00004651"/>
    </source>
</evidence>
<dbReference type="AlphaFoldDB" id="A0A921KFZ6"/>
<dbReference type="Pfam" id="PF00528">
    <property type="entry name" value="BPD_transp_1"/>
    <property type="match status" value="1"/>
</dbReference>
<feature type="transmembrane region" description="Helical" evidence="7">
    <location>
        <begin position="73"/>
        <end position="95"/>
    </location>
</feature>
<comment type="subcellular location">
    <subcellularLocation>
        <location evidence="1 7">Cell membrane</location>
        <topology evidence="1 7">Multi-pass membrane protein</topology>
    </subcellularLocation>
</comment>
<dbReference type="PROSITE" id="PS50928">
    <property type="entry name" value="ABC_TM1"/>
    <property type="match status" value="1"/>
</dbReference>
<reference evidence="9" key="2">
    <citation type="submission" date="2021-09" db="EMBL/GenBank/DDBJ databases">
        <authorList>
            <person name="Gilroy R."/>
        </authorList>
    </citation>
    <scope>NUCLEOTIDE SEQUENCE</scope>
    <source>
        <strain evidence="9">CHK171-7178</strain>
    </source>
</reference>
<feature type="transmembrane region" description="Helical" evidence="7">
    <location>
        <begin position="257"/>
        <end position="283"/>
    </location>
</feature>
<keyword evidence="5 7" id="KW-1133">Transmembrane helix</keyword>
<dbReference type="CDD" id="cd06261">
    <property type="entry name" value="TM_PBP2"/>
    <property type="match status" value="1"/>
</dbReference>
<evidence type="ECO:0000256" key="3">
    <source>
        <dbReference type="ARBA" id="ARBA00022475"/>
    </source>
</evidence>
<reference evidence="9" key="1">
    <citation type="journal article" date="2021" name="PeerJ">
        <title>Extensive microbial diversity within the chicken gut microbiome revealed by metagenomics and culture.</title>
        <authorList>
            <person name="Gilroy R."/>
            <person name="Ravi A."/>
            <person name="Getino M."/>
            <person name="Pursley I."/>
            <person name="Horton D.L."/>
            <person name="Alikhan N.F."/>
            <person name="Baker D."/>
            <person name="Gharbi K."/>
            <person name="Hall N."/>
            <person name="Watson M."/>
            <person name="Adriaenssens E.M."/>
            <person name="Foster-Nyarko E."/>
            <person name="Jarju S."/>
            <person name="Secka A."/>
            <person name="Antonio M."/>
            <person name="Oren A."/>
            <person name="Chaudhuri R.R."/>
            <person name="La Ragione R."/>
            <person name="Hildebrand F."/>
            <person name="Pallen M.J."/>
        </authorList>
    </citation>
    <scope>NUCLEOTIDE SEQUENCE</scope>
    <source>
        <strain evidence="9">CHK171-7178</strain>
    </source>
</reference>
<evidence type="ECO:0000256" key="5">
    <source>
        <dbReference type="ARBA" id="ARBA00022989"/>
    </source>
</evidence>
<feature type="transmembrane region" description="Helical" evidence="7">
    <location>
        <begin position="157"/>
        <end position="179"/>
    </location>
</feature>
<feature type="transmembrane region" description="Helical" evidence="7">
    <location>
        <begin position="214"/>
        <end position="237"/>
    </location>
</feature>
<evidence type="ECO:0000259" key="8">
    <source>
        <dbReference type="PROSITE" id="PS50928"/>
    </source>
</evidence>
<dbReference type="Proteomes" id="UP000698173">
    <property type="component" value="Unassembled WGS sequence"/>
</dbReference>
<keyword evidence="2 7" id="KW-0813">Transport</keyword>